<proteinExistence type="inferred from homology"/>
<reference evidence="8 9" key="1">
    <citation type="submission" date="2018-01" db="EMBL/GenBank/DDBJ databases">
        <title>Draft Genome Sequence of Komagataeibacter maltaceti LMG 1529, a Vinegar Producing Acetic Acid Bacterium Isolated from Malt Vinegar Brewery Acetifiers.</title>
        <authorList>
            <person name="Zhang Q."/>
            <person name="Hollensteiner J."/>
            <person name="Poehlein A."/>
            <person name="Daniel R."/>
        </authorList>
    </citation>
    <scope>NUCLEOTIDE SEQUENCE [LARGE SCALE GENOMIC DNA]</scope>
    <source>
        <strain evidence="8 9">LMG 1529</strain>
    </source>
</reference>
<sequence>MPVGIRWGDDEKNGGVRRAIRGVGRGLDRYFNITRRGSTPGREVVAGLTTFGAVAYIMAVNPAILSMAGLDHHDMIMTTIAASVCGTLLMALMANLPIALAPAMSSNIIFAQVVVMHMGVSAAVAFAMVFLGGIVFVLLALTSWRQKIIDGFPDPVVCGIRCAIGAFIVRIGMTTSGLLVPSHDGFAFGLLRQPAVELALGGLALAMVLSYLRVPAAMLLSIIVTSCAGLFVHGPDGRLLTRLPAHVSDWPHYPYHLLFAFDFHGLFANILVLFPVTLYFFLSDFFDATGTMMAVTQRATQGRDGPPLPLGRSAFCADGAASVIGAILGTSTVSAYLESLVGVEAGGRTGLCAMVVAALFALSSFFWPLITAIPAVATGPVLIVVGVGMLSTLASPQTHGLDDLASPLLMVVITLMTGNFMLALACGLLLHTLLLVGRRQWRRLTPMLVGLDIVFVVFLYLESGMQG</sequence>
<keyword evidence="5 7" id="KW-1133">Transmembrane helix</keyword>
<dbReference type="EMBL" id="POTC01000003">
    <property type="protein sequence ID" value="POF63950.1"/>
    <property type="molecule type" value="Genomic_DNA"/>
</dbReference>
<dbReference type="GO" id="GO:0005886">
    <property type="term" value="C:plasma membrane"/>
    <property type="evidence" value="ECO:0007669"/>
    <property type="project" value="TreeGrafter"/>
</dbReference>
<evidence type="ECO:0000313" key="8">
    <source>
        <dbReference type="EMBL" id="POF63950.1"/>
    </source>
</evidence>
<protein>
    <submittedName>
        <fullName evidence="8">Guanine/hypoxanthine permease PbuO</fullName>
    </submittedName>
</protein>
<keyword evidence="6 7" id="KW-0472">Membrane</keyword>
<dbReference type="InterPro" id="IPR045018">
    <property type="entry name" value="Azg-like"/>
</dbReference>
<evidence type="ECO:0000256" key="1">
    <source>
        <dbReference type="ARBA" id="ARBA00004127"/>
    </source>
</evidence>
<evidence type="ECO:0000256" key="3">
    <source>
        <dbReference type="ARBA" id="ARBA00022448"/>
    </source>
</evidence>
<feature type="transmembrane region" description="Helical" evidence="7">
    <location>
        <begin position="186"/>
        <end position="209"/>
    </location>
</feature>
<dbReference type="GO" id="GO:0012505">
    <property type="term" value="C:endomembrane system"/>
    <property type="evidence" value="ECO:0007669"/>
    <property type="project" value="UniProtKB-SubCell"/>
</dbReference>
<feature type="transmembrane region" description="Helical" evidence="7">
    <location>
        <begin position="315"/>
        <end position="336"/>
    </location>
</feature>
<evidence type="ECO:0000256" key="7">
    <source>
        <dbReference type="SAM" id="Phobius"/>
    </source>
</evidence>
<comment type="subcellular location">
    <subcellularLocation>
        <location evidence="1">Endomembrane system</location>
        <topology evidence="1">Multi-pass membrane protein</topology>
    </subcellularLocation>
</comment>
<feature type="transmembrane region" description="Helical" evidence="7">
    <location>
        <begin position="255"/>
        <end position="282"/>
    </location>
</feature>
<dbReference type="AlphaFoldDB" id="A0A2S3W512"/>
<dbReference type="Proteomes" id="UP000237344">
    <property type="component" value="Unassembled WGS sequence"/>
</dbReference>
<comment type="caution">
    <text evidence="8">The sequence shown here is derived from an EMBL/GenBank/DDBJ whole genome shotgun (WGS) entry which is preliminary data.</text>
</comment>
<dbReference type="PANTHER" id="PTHR43337:SF1">
    <property type="entry name" value="XANTHINE_URACIL PERMEASE C887.17-RELATED"/>
    <property type="match status" value="1"/>
</dbReference>
<feature type="transmembrane region" description="Helical" evidence="7">
    <location>
        <begin position="120"/>
        <end position="144"/>
    </location>
</feature>
<gene>
    <name evidence="8" type="primary">pbuO</name>
    <name evidence="8" type="ORF">KMAL_04830</name>
</gene>
<feature type="transmembrane region" description="Helical" evidence="7">
    <location>
        <begin position="348"/>
        <end position="370"/>
    </location>
</feature>
<feature type="transmembrane region" description="Helical" evidence="7">
    <location>
        <begin position="156"/>
        <end position="180"/>
    </location>
</feature>
<keyword evidence="9" id="KW-1185">Reference proteome</keyword>
<accession>A0A2S3W512</accession>
<feature type="transmembrane region" description="Helical" evidence="7">
    <location>
        <begin position="444"/>
        <end position="461"/>
    </location>
</feature>
<organism evidence="8 9">
    <name type="scientific">Novacetimonas maltaceti</name>
    <dbReference type="NCBI Taxonomy" id="1203393"/>
    <lineage>
        <taxon>Bacteria</taxon>
        <taxon>Pseudomonadati</taxon>
        <taxon>Pseudomonadota</taxon>
        <taxon>Alphaproteobacteria</taxon>
        <taxon>Acetobacterales</taxon>
        <taxon>Acetobacteraceae</taxon>
        <taxon>Novacetimonas</taxon>
    </lineage>
</organism>
<keyword evidence="3" id="KW-0813">Transport</keyword>
<comment type="similarity">
    <text evidence="2">Belongs to the nucleobase:cation symporter-2 (NCS2) (TC 2.A.40) family. Azg-like subfamily.</text>
</comment>
<evidence type="ECO:0000256" key="4">
    <source>
        <dbReference type="ARBA" id="ARBA00022692"/>
    </source>
</evidence>
<evidence type="ECO:0000256" key="2">
    <source>
        <dbReference type="ARBA" id="ARBA00005697"/>
    </source>
</evidence>
<keyword evidence="4 7" id="KW-0812">Transmembrane</keyword>
<dbReference type="InterPro" id="IPR006043">
    <property type="entry name" value="NCS2"/>
</dbReference>
<feature type="transmembrane region" description="Helical" evidence="7">
    <location>
        <begin position="216"/>
        <end position="235"/>
    </location>
</feature>
<feature type="transmembrane region" description="Helical" evidence="7">
    <location>
        <begin position="44"/>
        <end position="64"/>
    </location>
</feature>
<feature type="transmembrane region" description="Helical" evidence="7">
    <location>
        <begin position="408"/>
        <end position="437"/>
    </location>
</feature>
<dbReference type="GO" id="GO:0005345">
    <property type="term" value="F:purine nucleobase transmembrane transporter activity"/>
    <property type="evidence" value="ECO:0007669"/>
    <property type="project" value="TreeGrafter"/>
</dbReference>
<name>A0A2S3W512_9PROT</name>
<evidence type="ECO:0000256" key="5">
    <source>
        <dbReference type="ARBA" id="ARBA00022989"/>
    </source>
</evidence>
<evidence type="ECO:0000313" key="9">
    <source>
        <dbReference type="Proteomes" id="UP000237344"/>
    </source>
</evidence>
<evidence type="ECO:0000256" key="6">
    <source>
        <dbReference type="ARBA" id="ARBA00023136"/>
    </source>
</evidence>
<dbReference type="PANTHER" id="PTHR43337">
    <property type="entry name" value="XANTHINE/URACIL PERMEASE C887.17-RELATED"/>
    <property type="match status" value="1"/>
</dbReference>
<feature type="transmembrane region" description="Helical" evidence="7">
    <location>
        <begin position="76"/>
        <end position="100"/>
    </location>
</feature>
<feature type="transmembrane region" description="Helical" evidence="7">
    <location>
        <begin position="377"/>
        <end position="396"/>
    </location>
</feature>
<dbReference type="Pfam" id="PF00860">
    <property type="entry name" value="Xan_ur_permease"/>
    <property type="match status" value="1"/>
</dbReference>